<feature type="chain" id="PRO_5043493898" description="Endonuclease-reverse transcriptase" evidence="1">
    <location>
        <begin position="22"/>
        <end position="147"/>
    </location>
</feature>
<comment type="caution">
    <text evidence="2">The sequence shown here is derived from an EMBL/GenBank/DDBJ whole genome shotgun (WGS) entry which is preliminary data.</text>
</comment>
<proteinExistence type="predicted"/>
<dbReference type="AlphaFoldDB" id="A0AAU9T9X7"/>
<evidence type="ECO:0000256" key="1">
    <source>
        <dbReference type="SAM" id="SignalP"/>
    </source>
</evidence>
<name>A0AAU9T9X7_EUPED</name>
<evidence type="ECO:0000313" key="2">
    <source>
        <dbReference type="EMBL" id="CAH2083788.1"/>
    </source>
</evidence>
<accession>A0AAU9T9X7</accession>
<organism evidence="2 3">
    <name type="scientific">Euphydryas editha</name>
    <name type="common">Edith's checkerspot</name>
    <dbReference type="NCBI Taxonomy" id="104508"/>
    <lineage>
        <taxon>Eukaryota</taxon>
        <taxon>Metazoa</taxon>
        <taxon>Ecdysozoa</taxon>
        <taxon>Arthropoda</taxon>
        <taxon>Hexapoda</taxon>
        <taxon>Insecta</taxon>
        <taxon>Pterygota</taxon>
        <taxon>Neoptera</taxon>
        <taxon>Endopterygota</taxon>
        <taxon>Lepidoptera</taxon>
        <taxon>Glossata</taxon>
        <taxon>Ditrysia</taxon>
        <taxon>Papilionoidea</taxon>
        <taxon>Nymphalidae</taxon>
        <taxon>Nymphalinae</taxon>
        <taxon>Euphydryas</taxon>
    </lineage>
</organism>
<dbReference type="Proteomes" id="UP001153954">
    <property type="component" value="Unassembled WGS sequence"/>
</dbReference>
<evidence type="ECO:0000313" key="3">
    <source>
        <dbReference type="Proteomes" id="UP001153954"/>
    </source>
</evidence>
<dbReference type="PROSITE" id="PS51257">
    <property type="entry name" value="PROKAR_LIPOPROTEIN"/>
    <property type="match status" value="1"/>
</dbReference>
<sequence length="147" mass="17383">MPVNIKTKVMTSCLLPCLTYACQTWKYTSKIKNKITTCQHGIERSMLNIKKIQKIRHNNIRKITKAKDALNYAKKLKWKWAGHVARLEDDRWTSRITKWKGPYGKRLQGRPHTRWEDEIIKIAGPCWPQVAQDRDVWNSLEEAFTFN</sequence>
<protein>
    <recommendedName>
        <fullName evidence="4">Endonuclease-reverse transcriptase</fullName>
    </recommendedName>
</protein>
<keyword evidence="3" id="KW-1185">Reference proteome</keyword>
<reference evidence="2" key="1">
    <citation type="submission" date="2022-03" db="EMBL/GenBank/DDBJ databases">
        <authorList>
            <person name="Tunstrom K."/>
        </authorList>
    </citation>
    <scope>NUCLEOTIDE SEQUENCE</scope>
</reference>
<evidence type="ECO:0008006" key="4">
    <source>
        <dbReference type="Google" id="ProtNLM"/>
    </source>
</evidence>
<feature type="signal peptide" evidence="1">
    <location>
        <begin position="1"/>
        <end position="21"/>
    </location>
</feature>
<keyword evidence="1" id="KW-0732">Signal</keyword>
<dbReference type="EMBL" id="CAKOGL010000001">
    <property type="protein sequence ID" value="CAH2083788.1"/>
    <property type="molecule type" value="Genomic_DNA"/>
</dbReference>
<gene>
    <name evidence="2" type="ORF">EEDITHA_LOCUS422</name>
</gene>